<keyword evidence="2" id="KW-1185">Reference proteome</keyword>
<dbReference type="eggNOG" id="COG0457">
    <property type="taxonomic scope" value="Bacteria"/>
</dbReference>
<organism evidence="1 2">
    <name type="scientific">Phocaeicola salanitronis (strain DSM 18170 / JCM 13657 / CCUG 60908 / BL78)</name>
    <name type="common">Bacteroides salanitronis</name>
    <dbReference type="NCBI Taxonomy" id="667015"/>
    <lineage>
        <taxon>Bacteria</taxon>
        <taxon>Pseudomonadati</taxon>
        <taxon>Bacteroidota</taxon>
        <taxon>Bacteroidia</taxon>
        <taxon>Bacteroidales</taxon>
        <taxon>Bacteroidaceae</taxon>
        <taxon>Phocaeicola</taxon>
    </lineage>
</organism>
<dbReference type="RefSeq" id="WP_013619344.1">
    <property type="nucleotide sequence ID" value="NC_015164.1"/>
</dbReference>
<evidence type="ECO:0008006" key="3">
    <source>
        <dbReference type="Google" id="ProtNLM"/>
    </source>
</evidence>
<name>F0R6T3_PHOSB</name>
<dbReference type="PANTHER" id="PTHR41244:SF1">
    <property type="entry name" value="GLYCOSYLTRANSFERASE"/>
    <property type="match status" value="1"/>
</dbReference>
<evidence type="ECO:0000313" key="1">
    <source>
        <dbReference type="EMBL" id="ADY37988.1"/>
    </source>
</evidence>
<sequence>MKARVIAYYLPQYHPIPENDKYWGKGFTEWRNVGKAKPLFRGHSQPRVPADLGYYDLRLPEIREEQAKLAKEAGIEGFCYWHYWFGNGKQLLEMPFNEVLRTGKPDFPFCLGWANHHWTNRTWTVGGTFQKDSMIMEQTYPGMEEHKMHFYALLPAFKDRRYITVDGKLLFVVFRPLDIPDSKEFTKLWNELAVKEGLNGFHFVGVESSLGLFSNSSNNGKKMMYDGKNTTKVLFQRVLDAGYDGINSRGMNLAHIRYDSMLKYYIKKGLKKFFKWQGVIKYDFEKVSKLLFAEEDKWNNVYPTLIPNWDRTPRNGKNAIVWYHNNPEFFKQEVEIALDVIKDKPMEHKILFLMSWNEWGEGNYMEPDIEFGKGYIHALREAIEE</sequence>
<dbReference type="CDD" id="cd11579">
    <property type="entry name" value="Glyco_tran_WbsX"/>
    <property type="match status" value="1"/>
</dbReference>
<dbReference type="Pfam" id="PF14307">
    <property type="entry name" value="Glyco_tran_WbsX"/>
    <property type="match status" value="1"/>
</dbReference>
<dbReference type="PANTHER" id="PTHR41244">
    <property type="entry name" value="RHAMNAN SYNTHESIS F"/>
    <property type="match status" value="1"/>
</dbReference>
<dbReference type="OrthoDB" id="9816424at2"/>
<dbReference type="KEGG" id="bsa:Bacsa_3463"/>
<dbReference type="AlphaFoldDB" id="F0R6T3"/>
<reference evidence="1 2" key="1">
    <citation type="journal article" date="2011" name="Stand. Genomic Sci.">
        <title>Complete genome sequence of Bacteroides salanitronis type strain (BL78).</title>
        <authorList>
            <person name="Gronow S."/>
            <person name="Held B."/>
            <person name="Lucas S."/>
            <person name="Lapidus A."/>
            <person name="Del Rio T.G."/>
            <person name="Nolan M."/>
            <person name="Tice H."/>
            <person name="Deshpande S."/>
            <person name="Cheng J.F."/>
            <person name="Pitluck S."/>
            <person name="Liolios K."/>
            <person name="Pagani I."/>
            <person name="Ivanova N."/>
            <person name="Mavromatis K."/>
            <person name="Pati A."/>
            <person name="Tapia R."/>
            <person name="Han C."/>
            <person name="Goodwin L."/>
            <person name="Chen A."/>
            <person name="Palaniappan K."/>
            <person name="Land M."/>
            <person name="Hauser L."/>
            <person name="Chang Y.J."/>
            <person name="Jeffries C.D."/>
            <person name="Brambilla E.M."/>
            <person name="Rohde M."/>
            <person name="Goker M."/>
            <person name="Detter J.C."/>
            <person name="Woyke T."/>
            <person name="Bristow J."/>
            <person name="Markowitz V."/>
            <person name="Hugenholtz P."/>
            <person name="Kyrpides N.C."/>
            <person name="Klenk H.P."/>
            <person name="Eisen J.A."/>
        </authorList>
    </citation>
    <scope>NUCLEOTIDE SEQUENCE [LARGE SCALE GENOMIC DNA]</scope>
    <source>
        <strain evidence="1 2">DSM 18170</strain>
    </source>
</reference>
<protein>
    <recommendedName>
        <fullName evidence="3">Lipopolysaccharide biosynthesis protein</fullName>
    </recommendedName>
</protein>
<dbReference type="HOGENOM" id="CLU_038570_0_0_10"/>
<dbReference type="Proteomes" id="UP000007486">
    <property type="component" value="Chromosome"/>
</dbReference>
<dbReference type="Gene3D" id="3.20.20.80">
    <property type="entry name" value="Glycosidases"/>
    <property type="match status" value="1"/>
</dbReference>
<gene>
    <name evidence="1" type="ordered locus">Bacsa_3463</name>
</gene>
<dbReference type="InterPro" id="IPR032719">
    <property type="entry name" value="WbsX"/>
</dbReference>
<proteinExistence type="predicted"/>
<accession>F0R6T3</accession>
<dbReference type="EMBL" id="CP002530">
    <property type="protein sequence ID" value="ADY37988.1"/>
    <property type="molecule type" value="Genomic_DNA"/>
</dbReference>
<dbReference type="STRING" id="667015.Bacsa_3463"/>
<evidence type="ECO:0000313" key="2">
    <source>
        <dbReference type="Proteomes" id="UP000007486"/>
    </source>
</evidence>